<accession>A0A914KHS1</accession>
<name>A0A914KHS1_MELIC</name>
<dbReference type="Gene3D" id="1.10.510.10">
    <property type="entry name" value="Transferase(Phosphotransferase) domain 1"/>
    <property type="match status" value="1"/>
</dbReference>
<proteinExistence type="predicted"/>
<dbReference type="SUPFAM" id="SSF56112">
    <property type="entry name" value="Protein kinase-like (PK-like)"/>
    <property type="match status" value="1"/>
</dbReference>
<evidence type="ECO:0000313" key="1">
    <source>
        <dbReference type="Proteomes" id="UP000887563"/>
    </source>
</evidence>
<keyword evidence="1" id="KW-1185">Reference proteome</keyword>
<dbReference type="AlphaFoldDB" id="A0A914KHS1"/>
<evidence type="ECO:0000313" key="2">
    <source>
        <dbReference type="WBParaSite" id="Minc3s00004g00276"/>
    </source>
</evidence>
<dbReference type="WBParaSite" id="Minc3s00004g00276">
    <property type="protein sequence ID" value="Minc3s00004g00276"/>
    <property type="gene ID" value="Minc3s00004g00276"/>
</dbReference>
<organism evidence="1 2">
    <name type="scientific">Meloidogyne incognita</name>
    <name type="common">Southern root-knot nematode worm</name>
    <name type="synonym">Oxyuris incognita</name>
    <dbReference type="NCBI Taxonomy" id="6306"/>
    <lineage>
        <taxon>Eukaryota</taxon>
        <taxon>Metazoa</taxon>
        <taxon>Ecdysozoa</taxon>
        <taxon>Nematoda</taxon>
        <taxon>Chromadorea</taxon>
        <taxon>Rhabditida</taxon>
        <taxon>Tylenchina</taxon>
        <taxon>Tylenchomorpha</taxon>
        <taxon>Tylenchoidea</taxon>
        <taxon>Meloidogynidae</taxon>
        <taxon>Meloidogyninae</taxon>
        <taxon>Meloidogyne</taxon>
        <taxon>Meloidogyne incognita group</taxon>
    </lineage>
</organism>
<reference evidence="2" key="1">
    <citation type="submission" date="2022-11" db="UniProtKB">
        <authorList>
            <consortium name="WormBaseParasite"/>
        </authorList>
    </citation>
    <scope>IDENTIFICATION</scope>
</reference>
<dbReference type="Proteomes" id="UP000887563">
    <property type="component" value="Unplaced"/>
</dbReference>
<protein>
    <submittedName>
        <fullName evidence="2">Uncharacterized protein</fullName>
    </submittedName>
</protein>
<sequence length="52" mass="6075">MIEIKEKNAPRLTPEKDGLSPEFCGFIADCLQKDMEMRPKFRELLDSISQKF</sequence>
<dbReference type="InterPro" id="IPR011009">
    <property type="entry name" value="Kinase-like_dom_sf"/>
</dbReference>